<comment type="caution">
    <text evidence="3">The sequence shown here is derived from an EMBL/GenBank/DDBJ whole genome shotgun (WGS) entry which is preliminary data.</text>
</comment>
<dbReference type="OrthoDB" id="6756463at2759"/>
<feature type="domain" description="Reverse transcriptase" evidence="1">
    <location>
        <begin position="506"/>
        <end position="580"/>
    </location>
</feature>
<dbReference type="Pfam" id="PF00078">
    <property type="entry name" value="RVT_1"/>
    <property type="match status" value="1"/>
</dbReference>
<sequence>MKPTLAASMEFTGAAKTFADITRGLPKKDNENIVTDSPEFNDKEPEQVIEDLMRQNPRETQVEPKEIINKSENWKRVYQRRNRKHPLITGSAISSSGCPLKGQTKLIYLHLWRLTPETMEKEVIDKNVWLLVILVEIGGNVYEITGVYHSPNSSHRIFIDALYEILDGNASKGRRQILLGDFNINWLKKGTYTKSLEKCFKDNGLKQLINKSTRVSLHSETLIDLVASNVNDLEICILELPRITDHMLIQINMFKGKMKGRKCLSRPKNHDADLRGIEFVFRERDLSRKYEDFYSQVIDIIDKHMPKKVVSIRYNKDWFNHVIYEAIKDRYSKFKMYRASKEVEDWERYKEARNKVVQLVRQEKCKYYEQKIDLNSKDPKQMWKTLKQLVGGKKSEVYNDIYLKDECILDKRKLVHTFNDYFVNSIQDILNPIPKSEDIFNISYKSTKMYNFPSKASPDEIDVNFIKLHYDVIGELIINIVNTSLETGAIPSQWKIQIVKCDDIISAKQVNTHGVPQGSLLGPMLFILYINDIGNALSKCKFHLFADDTVIHYHGTNINSVVGILNEDLLILGEWFRAARIDCDSETANLTFLRKYIKSFRRHQQQVVVRAHPQALEQAERWEEVQYLLHCHYHLASLLPQLRTSSGRFPPRQRW</sequence>
<evidence type="ECO:0000313" key="3">
    <source>
        <dbReference type="EMBL" id="KAG8233924.1"/>
    </source>
</evidence>
<dbReference type="PANTHER" id="PTHR47510:SF3">
    <property type="entry name" value="ENDO_EXONUCLEASE_PHOSPHATASE DOMAIN-CONTAINING PROTEIN"/>
    <property type="match status" value="1"/>
</dbReference>
<protein>
    <recommendedName>
        <fullName evidence="5">Reverse transcriptase domain-containing protein</fullName>
    </recommendedName>
</protein>
<keyword evidence="4" id="KW-1185">Reference proteome</keyword>
<dbReference type="SUPFAM" id="SSF56219">
    <property type="entry name" value="DNase I-like"/>
    <property type="match status" value="1"/>
</dbReference>
<evidence type="ECO:0000259" key="2">
    <source>
        <dbReference type="Pfam" id="PF14529"/>
    </source>
</evidence>
<evidence type="ECO:0000313" key="4">
    <source>
        <dbReference type="Proteomes" id="UP000792457"/>
    </source>
</evidence>
<dbReference type="InterPro" id="IPR000477">
    <property type="entry name" value="RT_dom"/>
</dbReference>
<dbReference type="Gene3D" id="3.60.10.10">
    <property type="entry name" value="Endonuclease/exonuclease/phosphatase"/>
    <property type="match status" value="1"/>
</dbReference>
<organism evidence="3 4">
    <name type="scientific">Ladona fulva</name>
    <name type="common">Scarce chaser dragonfly</name>
    <name type="synonym">Libellula fulva</name>
    <dbReference type="NCBI Taxonomy" id="123851"/>
    <lineage>
        <taxon>Eukaryota</taxon>
        <taxon>Metazoa</taxon>
        <taxon>Ecdysozoa</taxon>
        <taxon>Arthropoda</taxon>
        <taxon>Hexapoda</taxon>
        <taxon>Insecta</taxon>
        <taxon>Pterygota</taxon>
        <taxon>Palaeoptera</taxon>
        <taxon>Odonata</taxon>
        <taxon>Epiprocta</taxon>
        <taxon>Anisoptera</taxon>
        <taxon>Libelluloidea</taxon>
        <taxon>Libellulidae</taxon>
        <taxon>Ladona</taxon>
    </lineage>
</organism>
<dbReference type="Proteomes" id="UP000792457">
    <property type="component" value="Unassembled WGS sequence"/>
</dbReference>
<name>A0A8K0KGS4_LADFU</name>
<reference evidence="3" key="2">
    <citation type="submission" date="2017-10" db="EMBL/GenBank/DDBJ databases">
        <title>Ladona fulva Genome sequencing and assembly.</title>
        <authorList>
            <person name="Murali S."/>
            <person name="Richards S."/>
            <person name="Bandaranaike D."/>
            <person name="Bellair M."/>
            <person name="Blankenburg K."/>
            <person name="Chao H."/>
            <person name="Dinh H."/>
            <person name="Doddapaneni H."/>
            <person name="Dugan-Rocha S."/>
            <person name="Elkadiri S."/>
            <person name="Gnanaolivu R."/>
            <person name="Hernandez B."/>
            <person name="Skinner E."/>
            <person name="Javaid M."/>
            <person name="Lee S."/>
            <person name="Li M."/>
            <person name="Ming W."/>
            <person name="Munidasa M."/>
            <person name="Muniz J."/>
            <person name="Nguyen L."/>
            <person name="Hughes D."/>
            <person name="Osuji N."/>
            <person name="Pu L.-L."/>
            <person name="Puazo M."/>
            <person name="Qu C."/>
            <person name="Quiroz J."/>
            <person name="Raj R."/>
            <person name="Weissenberger G."/>
            <person name="Xin Y."/>
            <person name="Zou X."/>
            <person name="Han Y."/>
            <person name="Worley K."/>
            <person name="Muzny D."/>
            <person name="Gibbs R."/>
        </authorList>
    </citation>
    <scope>NUCLEOTIDE SEQUENCE</scope>
    <source>
        <strain evidence="3">Sampled in the wild</strain>
    </source>
</reference>
<dbReference type="InterPro" id="IPR005135">
    <property type="entry name" value="Endo/exonuclease/phosphatase"/>
</dbReference>
<accession>A0A8K0KGS4</accession>
<dbReference type="EMBL" id="KZ308753">
    <property type="protein sequence ID" value="KAG8233924.1"/>
    <property type="molecule type" value="Genomic_DNA"/>
</dbReference>
<proteinExistence type="predicted"/>
<dbReference type="GO" id="GO:0003824">
    <property type="term" value="F:catalytic activity"/>
    <property type="evidence" value="ECO:0007669"/>
    <property type="project" value="InterPro"/>
</dbReference>
<evidence type="ECO:0008006" key="5">
    <source>
        <dbReference type="Google" id="ProtNLM"/>
    </source>
</evidence>
<dbReference type="AlphaFoldDB" id="A0A8K0KGS4"/>
<dbReference type="PANTHER" id="PTHR47510">
    <property type="entry name" value="REVERSE TRANSCRIPTASE DOMAIN-CONTAINING PROTEIN"/>
    <property type="match status" value="1"/>
</dbReference>
<feature type="domain" description="Endonuclease/exonuclease/phosphatase" evidence="2">
    <location>
        <begin position="144"/>
        <end position="246"/>
    </location>
</feature>
<evidence type="ECO:0000259" key="1">
    <source>
        <dbReference type="Pfam" id="PF00078"/>
    </source>
</evidence>
<gene>
    <name evidence="3" type="ORF">J437_LFUL005129</name>
</gene>
<dbReference type="Pfam" id="PF14529">
    <property type="entry name" value="Exo_endo_phos_2"/>
    <property type="match status" value="1"/>
</dbReference>
<reference evidence="3" key="1">
    <citation type="submission" date="2013-04" db="EMBL/GenBank/DDBJ databases">
        <authorList>
            <person name="Qu J."/>
            <person name="Murali S.C."/>
            <person name="Bandaranaike D."/>
            <person name="Bellair M."/>
            <person name="Blankenburg K."/>
            <person name="Chao H."/>
            <person name="Dinh H."/>
            <person name="Doddapaneni H."/>
            <person name="Downs B."/>
            <person name="Dugan-Rocha S."/>
            <person name="Elkadiri S."/>
            <person name="Gnanaolivu R.D."/>
            <person name="Hernandez B."/>
            <person name="Javaid M."/>
            <person name="Jayaseelan J.C."/>
            <person name="Lee S."/>
            <person name="Li M."/>
            <person name="Ming W."/>
            <person name="Munidasa M."/>
            <person name="Muniz J."/>
            <person name="Nguyen L."/>
            <person name="Ongeri F."/>
            <person name="Osuji N."/>
            <person name="Pu L.-L."/>
            <person name="Puazo M."/>
            <person name="Qu C."/>
            <person name="Quiroz J."/>
            <person name="Raj R."/>
            <person name="Weissenberger G."/>
            <person name="Xin Y."/>
            <person name="Zou X."/>
            <person name="Han Y."/>
            <person name="Richards S."/>
            <person name="Worley K."/>
            <person name="Muzny D."/>
            <person name="Gibbs R."/>
        </authorList>
    </citation>
    <scope>NUCLEOTIDE SEQUENCE</scope>
    <source>
        <strain evidence="3">Sampled in the wild</strain>
    </source>
</reference>
<dbReference type="InterPro" id="IPR036691">
    <property type="entry name" value="Endo/exonu/phosph_ase_sf"/>
</dbReference>